<gene>
    <name evidence="1" type="ORF">AU210_013103</name>
</gene>
<organism evidence="1 2">
    <name type="scientific">Fusarium oxysporum f. sp. radicis-cucumerinum</name>
    <dbReference type="NCBI Taxonomy" id="327505"/>
    <lineage>
        <taxon>Eukaryota</taxon>
        <taxon>Fungi</taxon>
        <taxon>Dikarya</taxon>
        <taxon>Ascomycota</taxon>
        <taxon>Pezizomycotina</taxon>
        <taxon>Sordariomycetes</taxon>
        <taxon>Hypocreomycetidae</taxon>
        <taxon>Hypocreales</taxon>
        <taxon>Nectriaceae</taxon>
        <taxon>Fusarium</taxon>
        <taxon>Fusarium oxysporum species complex</taxon>
    </lineage>
</organism>
<comment type="caution">
    <text evidence="1">The sequence shown here is derived from an EMBL/GenBank/DDBJ whole genome shotgun (WGS) entry which is preliminary data.</text>
</comment>
<evidence type="ECO:0008006" key="3">
    <source>
        <dbReference type="Google" id="ProtNLM"/>
    </source>
</evidence>
<protein>
    <recommendedName>
        <fullName evidence="3">F-box domain-containing protein</fullName>
    </recommendedName>
</protein>
<dbReference type="Proteomes" id="UP000219602">
    <property type="component" value="Chromosome 11"/>
</dbReference>
<reference evidence="1 2" key="2">
    <citation type="journal article" date="2017" name="Sci. Rep.">
        <title>A mobile pathogenicity chromosome in Fusarium oxysporum for infection of multiple cucurbit species.</title>
        <authorList>
            <person name="van Dam P."/>
            <person name="Fokkens L."/>
            <person name="Ayukawa Y."/>
            <person name="van der Gragt M."/>
            <person name="Ter Horst A."/>
            <person name="Brankovics B."/>
            <person name="Houterman P.M."/>
            <person name="Arie T."/>
            <person name="Rep M."/>
        </authorList>
    </citation>
    <scope>NUCLEOTIDE SEQUENCE [LARGE SCALE GENOMIC DNA]</scope>
    <source>
        <strain evidence="1 2">Forc016</strain>
    </source>
</reference>
<accession>A0A2H3G852</accession>
<dbReference type="EMBL" id="MABQ02000009">
    <property type="protein sequence ID" value="PCD26681.1"/>
    <property type="molecule type" value="Genomic_DNA"/>
</dbReference>
<sequence length="461" mass="52127">MDVFATLPPELIAPILSNLPDVRSLYSVAKASPHIFHFLNGTLGAEVLDNVLDASAQNLATTPWIPHVLRLVALIRHSSAANPPARNLTTFITKFIMPTSIQNVQGDRVPDIQSSPPSCIPRISLAHVMRGDNSIMPREMLFLFRKIKLLAGEAFEFFHDRIKATKPQHLTDKCYHLGTLPWNRRPDGQLWGQPYKLNTGGEASWYEMQRITLGFWCLQLCYELSNAASEKRLNWSDSDIKAIRDMGSGETCLSGLRKSSLWIAREPLWAALLYVRHSEGCSDESSCVGDTDVVNKGLGVFFNTGFKPVEGNHLHLPPPERKSANFAWPDVILKPPPFPCVDPNDAFTYHCHKVLVGCKGLRWAGPLLCPRGTPRLSEGLLFRPFRSLGFGIWDDERLVTMEMLDDPQNKRPRRFHVWCQDQVFTWTSLLSSEEKEELRVYQEALQLREEQEFGELIVGAN</sequence>
<evidence type="ECO:0000313" key="2">
    <source>
        <dbReference type="Proteomes" id="UP000219602"/>
    </source>
</evidence>
<evidence type="ECO:0000313" key="1">
    <source>
        <dbReference type="EMBL" id="PCD26681.1"/>
    </source>
</evidence>
<proteinExistence type="predicted"/>
<reference evidence="1 2" key="1">
    <citation type="journal article" date="2016" name="Environ. Microbiol.">
        <title>Effector profiles distinguish formae speciales of Fusarium oxysporum.</title>
        <authorList>
            <person name="van Dam P."/>
            <person name="Fokkens L."/>
            <person name="Schmidt S.M."/>
            <person name="Linmans J.H."/>
            <person name="Kistler H.C."/>
            <person name="Ma L.J."/>
            <person name="Rep M."/>
        </authorList>
    </citation>
    <scope>NUCLEOTIDE SEQUENCE [LARGE SCALE GENOMIC DNA]</scope>
    <source>
        <strain evidence="1 2">Forc016</strain>
    </source>
</reference>
<dbReference type="AlphaFoldDB" id="A0A2H3G852"/>
<name>A0A2H3G852_FUSOX</name>